<evidence type="ECO:0000313" key="2">
    <source>
        <dbReference type="Proteomes" id="UP000259683"/>
    </source>
</evidence>
<gene>
    <name evidence="1" type="ORF">CcrSC_gp115</name>
</gene>
<sequence>MLMTQSDKLRDLLAIAERALQEIYHGDKGPLLLANHHAARCYRRALAEDALKDLARTRTSHQDL</sequence>
<evidence type="ECO:0000313" key="1">
    <source>
        <dbReference type="EMBL" id="AXQ69697.1"/>
    </source>
</evidence>
<reference evidence="1" key="2">
    <citation type="submission" date="2021-07" db="EMBL/GenBank/DDBJ databases">
        <title>Giant CbK-like Caulobacter bacteriophages have genetically divergent genomes.</title>
        <authorList>
            <person name="Wilson K."/>
            <person name="Ely B."/>
        </authorList>
    </citation>
    <scope>NUCLEOTIDE SEQUENCE</scope>
</reference>
<accession>A0A385EFV5</accession>
<keyword evidence="2" id="KW-1185">Reference proteome</keyword>
<organism evidence="1 2">
    <name type="scientific">Caulobacter phage CcrSC</name>
    <dbReference type="NCBI Taxonomy" id="2283272"/>
    <lineage>
        <taxon>Viruses</taxon>
        <taxon>Duplodnaviria</taxon>
        <taxon>Heunggongvirae</taxon>
        <taxon>Uroviricota</taxon>
        <taxon>Caudoviricetes</taxon>
        <taxon>Jeanschmidtviridae</taxon>
        <taxon>Bertelyvirus</taxon>
        <taxon>Bertelyvirus SC</taxon>
    </lineage>
</organism>
<dbReference type="EMBL" id="MH588547">
    <property type="protein sequence ID" value="AXQ69697.1"/>
    <property type="molecule type" value="Genomic_DNA"/>
</dbReference>
<reference evidence="1" key="1">
    <citation type="submission" date="2018-07" db="EMBL/GenBank/DDBJ databases">
        <authorList>
            <person name="Wilson K.M."/>
            <person name="Ely B."/>
        </authorList>
    </citation>
    <scope>NUCLEOTIDE SEQUENCE</scope>
</reference>
<name>A0A385EFV5_9CAUD</name>
<protein>
    <submittedName>
        <fullName evidence="1">Uncharacterized protein</fullName>
    </submittedName>
</protein>
<dbReference type="Proteomes" id="UP000259683">
    <property type="component" value="Segment"/>
</dbReference>
<proteinExistence type="predicted"/>